<dbReference type="EMBL" id="JALJOV010000293">
    <property type="protein sequence ID" value="KAK9865007.1"/>
    <property type="molecule type" value="Genomic_DNA"/>
</dbReference>
<gene>
    <name evidence="2" type="ORF">WJX84_002123</name>
</gene>
<feature type="compositionally biased region" description="Polar residues" evidence="1">
    <location>
        <begin position="587"/>
        <end position="598"/>
    </location>
</feature>
<reference evidence="2 3" key="1">
    <citation type="journal article" date="2024" name="Nat. Commun.">
        <title>Phylogenomics reveals the evolutionary origins of lichenization in chlorophyte algae.</title>
        <authorList>
            <person name="Puginier C."/>
            <person name="Libourel C."/>
            <person name="Otte J."/>
            <person name="Skaloud P."/>
            <person name="Haon M."/>
            <person name="Grisel S."/>
            <person name="Petersen M."/>
            <person name="Berrin J.G."/>
            <person name="Delaux P.M."/>
            <person name="Dal Grande F."/>
            <person name="Keller J."/>
        </authorList>
    </citation>
    <scope>NUCLEOTIDE SEQUENCE [LARGE SCALE GENOMIC DNA]</scope>
    <source>
        <strain evidence="2 3">SAG 2523</strain>
    </source>
</reference>
<evidence type="ECO:0000313" key="3">
    <source>
        <dbReference type="Proteomes" id="UP001485043"/>
    </source>
</evidence>
<proteinExistence type="predicted"/>
<evidence type="ECO:0000256" key="1">
    <source>
        <dbReference type="SAM" id="MobiDB-lite"/>
    </source>
</evidence>
<feature type="region of interest" description="Disordered" evidence="1">
    <location>
        <begin position="541"/>
        <end position="739"/>
    </location>
</feature>
<name>A0AAW1T8M7_9CHLO</name>
<comment type="caution">
    <text evidence="2">The sequence shown here is derived from an EMBL/GenBank/DDBJ whole genome shotgun (WGS) entry which is preliminary data.</text>
</comment>
<feature type="compositionally biased region" description="Pro residues" evidence="1">
    <location>
        <begin position="617"/>
        <end position="626"/>
    </location>
</feature>
<evidence type="ECO:0000313" key="2">
    <source>
        <dbReference type="EMBL" id="KAK9865007.1"/>
    </source>
</evidence>
<accession>A0AAW1T8M7</accession>
<dbReference type="Proteomes" id="UP001485043">
    <property type="component" value="Unassembled WGS sequence"/>
</dbReference>
<feature type="compositionally biased region" description="Basic and acidic residues" evidence="1">
    <location>
        <begin position="635"/>
        <end position="647"/>
    </location>
</feature>
<keyword evidence="3" id="KW-1185">Reference proteome</keyword>
<organism evidence="2 3">
    <name type="scientific">Apatococcus fuscideae</name>
    <dbReference type="NCBI Taxonomy" id="2026836"/>
    <lineage>
        <taxon>Eukaryota</taxon>
        <taxon>Viridiplantae</taxon>
        <taxon>Chlorophyta</taxon>
        <taxon>core chlorophytes</taxon>
        <taxon>Trebouxiophyceae</taxon>
        <taxon>Chlorellales</taxon>
        <taxon>Chlorellaceae</taxon>
        <taxon>Apatococcus</taxon>
    </lineage>
</organism>
<protein>
    <submittedName>
        <fullName evidence="2">Uncharacterized protein</fullName>
    </submittedName>
</protein>
<dbReference type="AlphaFoldDB" id="A0AAW1T8M7"/>
<sequence length="779" mass="84783">MASAVCSPPPTPTAQHQVETPDVLLRRLKVLEVEDPPELALPRLSWEEDPVTWLVHELLYCCQAREQQKFDATYEDVRAMLHKFLKQNQMLETGPVSAATRQAEFAKMLASLIKRISLRGQLQAVNDFLQSKLEHVVAVLAPHATARPVADLLEAMAQGTSSFRLEHDQEATMTVLPCVVRFARALIRSINEGFNGAVSRPEETFHAQCQLLATTFSTLKDGMRVLLDAHHAPRETLEAMRRAPELPSRLSPPARAQLFKRLLHESSPALLLAAMKLEACGDLVYLPSILVDVLRHGTRFAAANIYCLQRALKRPGHEEARQQAESLGPTAGSCGLLHLSKLLAVLRAALHLQQVCDCPSVQWQRLEQLLLHEVQDSAGVSSGNLCSLLWEFARYRSQSSMVMQHATYVLKTCVAQAERLPRVLRQTVVDQQMLEVTAGILRAKLASADPAEALSQGLADEGLADLAAFCEGMLPCFLENGAAISKVAPGNEVEVTLVALKDIQKSLSDSRVPWQFDLKSITSKNHCIAKTVLATLKDSPMVSGQDKVKASELPSRSGSAQPPREADRQGQADGPRCETPGAGQPARTYSHSRSSSCDDQPAGSRKPGRSRGSERPPAGPPSPFPGRPSSSSLRRSLERQSFDRQSLDRTANVGRAGLGLERSRSTSSLTSRSQASPAPPRPSGSRALDKDSKGKAQAQISIRVDAHGQRELLPAAPSASGRETERHRRSKSELSLMDLQHGRHVRSLSQPLSSEALSAAAASSDAGHLLSTFKGKALR</sequence>
<feature type="compositionally biased region" description="Low complexity" evidence="1">
    <location>
        <begin position="665"/>
        <end position="676"/>
    </location>
</feature>